<dbReference type="Pfam" id="PF00848">
    <property type="entry name" value="Ring_hydroxyl_A"/>
    <property type="match status" value="1"/>
</dbReference>
<dbReference type="AlphaFoldDB" id="A0A1I3BYX6"/>
<keyword evidence="4" id="KW-0223">Dioxygenase</keyword>
<dbReference type="EMBL" id="FOQH01000001">
    <property type="protein sequence ID" value="SFH67246.1"/>
    <property type="molecule type" value="Genomic_DNA"/>
</dbReference>
<dbReference type="Proteomes" id="UP000199377">
    <property type="component" value="Unassembled WGS sequence"/>
</dbReference>
<dbReference type="Gene3D" id="2.102.10.10">
    <property type="entry name" value="Rieske [2Fe-2S] iron-sulphur domain"/>
    <property type="match status" value="1"/>
</dbReference>
<name>A0A1I3BYX6_9RHOB</name>
<evidence type="ECO:0000256" key="6">
    <source>
        <dbReference type="ARBA" id="ARBA00023004"/>
    </source>
</evidence>
<keyword evidence="8" id="KW-0520">NAD</keyword>
<gene>
    <name evidence="10" type="ORF">SAMN05216258_101435</name>
</gene>
<evidence type="ECO:0000256" key="8">
    <source>
        <dbReference type="ARBA" id="ARBA00023027"/>
    </source>
</evidence>
<dbReference type="InterPro" id="IPR015881">
    <property type="entry name" value="ARHD_Rieske_2Fe_2S"/>
</dbReference>
<dbReference type="SUPFAM" id="SSF50022">
    <property type="entry name" value="ISP domain"/>
    <property type="match status" value="1"/>
</dbReference>
<dbReference type="PROSITE" id="PS51296">
    <property type="entry name" value="RIESKE"/>
    <property type="match status" value="1"/>
</dbReference>
<keyword evidence="3" id="KW-0479">Metal-binding</keyword>
<dbReference type="GO" id="GO:0051213">
    <property type="term" value="F:dioxygenase activity"/>
    <property type="evidence" value="ECO:0007669"/>
    <property type="project" value="UniProtKB-KW"/>
</dbReference>
<evidence type="ECO:0000256" key="5">
    <source>
        <dbReference type="ARBA" id="ARBA00023002"/>
    </source>
</evidence>
<keyword evidence="6" id="KW-0408">Iron</keyword>
<dbReference type="PROSITE" id="PS00570">
    <property type="entry name" value="RING_HYDROXYL_ALPHA"/>
    <property type="match status" value="1"/>
</dbReference>
<evidence type="ECO:0000313" key="10">
    <source>
        <dbReference type="EMBL" id="SFH67246.1"/>
    </source>
</evidence>
<keyword evidence="7" id="KW-0411">Iron-sulfur</keyword>
<keyword evidence="11" id="KW-1185">Reference proteome</keyword>
<dbReference type="CDD" id="cd03469">
    <property type="entry name" value="Rieske_RO_Alpha_N"/>
    <property type="match status" value="1"/>
</dbReference>
<evidence type="ECO:0000256" key="7">
    <source>
        <dbReference type="ARBA" id="ARBA00023014"/>
    </source>
</evidence>
<keyword evidence="2" id="KW-0001">2Fe-2S</keyword>
<evidence type="ECO:0000259" key="9">
    <source>
        <dbReference type="PROSITE" id="PS51296"/>
    </source>
</evidence>
<dbReference type="PANTHER" id="PTHR43756:SF1">
    <property type="entry name" value="3-PHENYLPROPIONATE_CINNAMIC ACID DIOXYGENASE SUBUNIT ALPHA"/>
    <property type="match status" value="1"/>
</dbReference>
<dbReference type="PRINTS" id="PR00090">
    <property type="entry name" value="RNGDIOXGNASE"/>
</dbReference>
<dbReference type="RefSeq" id="WP_092857353.1">
    <property type="nucleotide sequence ID" value="NZ_FOQH01000001.1"/>
</dbReference>
<reference evidence="10 11" key="1">
    <citation type="submission" date="2016-10" db="EMBL/GenBank/DDBJ databases">
        <authorList>
            <person name="de Groot N.N."/>
        </authorList>
    </citation>
    <scope>NUCLEOTIDE SEQUENCE [LARGE SCALE GENOMIC DNA]</scope>
    <source>
        <strain evidence="10 11">CGMCC 1.11030</strain>
    </source>
</reference>
<evidence type="ECO:0000313" key="11">
    <source>
        <dbReference type="Proteomes" id="UP000199377"/>
    </source>
</evidence>
<dbReference type="GO" id="GO:0005506">
    <property type="term" value="F:iron ion binding"/>
    <property type="evidence" value="ECO:0007669"/>
    <property type="project" value="InterPro"/>
</dbReference>
<dbReference type="PANTHER" id="PTHR43756">
    <property type="entry name" value="CHOLINE MONOOXYGENASE, CHLOROPLASTIC"/>
    <property type="match status" value="1"/>
</dbReference>
<accession>A0A1I3BYX6</accession>
<evidence type="ECO:0000256" key="4">
    <source>
        <dbReference type="ARBA" id="ARBA00022964"/>
    </source>
</evidence>
<dbReference type="InterPro" id="IPR017941">
    <property type="entry name" value="Rieske_2Fe-2S"/>
</dbReference>
<evidence type="ECO:0000256" key="2">
    <source>
        <dbReference type="ARBA" id="ARBA00022714"/>
    </source>
</evidence>
<dbReference type="Gene3D" id="3.90.380.10">
    <property type="entry name" value="Naphthalene 1,2-dioxygenase Alpha Subunit, Chain A, domain 1"/>
    <property type="match status" value="1"/>
</dbReference>
<dbReference type="SUPFAM" id="SSF55961">
    <property type="entry name" value="Bet v1-like"/>
    <property type="match status" value="1"/>
</dbReference>
<comment type="similarity">
    <text evidence="1">Belongs to the bacterial ring-hydroxylating dioxygenase alpha subunit family.</text>
</comment>
<dbReference type="InterPro" id="IPR001663">
    <property type="entry name" value="Rng_hydr_dOase-A"/>
</dbReference>
<protein>
    <submittedName>
        <fullName evidence="10">Fatty-acyl-CoA synthase</fullName>
    </submittedName>
</protein>
<keyword evidence="5" id="KW-0560">Oxidoreductase</keyword>
<dbReference type="OrthoDB" id="7456916at2"/>
<evidence type="ECO:0000256" key="1">
    <source>
        <dbReference type="ARBA" id="ARBA00008751"/>
    </source>
</evidence>
<dbReference type="InterPro" id="IPR036922">
    <property type="entry name" value="Rieske_2Fe-2S_sf"/>
</dbReference>
<feature type="domain" description="Rieske" evidence="9">
    <location>
        <begin position="43"/>
        <end position="151"/>
    </location>
</feature>
<proteinExistence type="inferred from homology"/>
<dbReference type="STRING" id="1114924.SAMN05216258_101435"/>
<sequence length="423" mass="48163">MDGSPHPGRWDGLIEPGRVHGSLYYDEAIFREEVEKIWFRTWVYIGHESEIPELNDFVTKSLGPMPVLMVRDMKGEVRLLLNRCPHRGNAVCVQEKGNRARFTCPYHSWTFANDGRLIGYAFPEGYKDAPKNELGLGQVPRVESYRGFVFGCMDPDVIPLEQHLAGAKRTIDQACDNSPTGEIEVTAGFLKHRTRANWKFILENECDGYHPAFVHSSIFSVSDSQIGSIYGDDAICVTRALGQGHTEVDVRPEFRRRDEPLSWFGTTAAKLPAYVEQMNAAYGEEKAREIMIDGMPHVMIFPNLFIAEIQIFVIQPVSAHESVQHVTAIQFKGAPDMNRRLRQQTMGSVGPAGFLLADDTEMYERNQRGLEIRDPEWLFLKRGEHRERQDADGFTIAHSTDDLPSRHIWDHYKTVMSRPLKEA</sequence>
<organism evidence="10 11">
    <name type="scientific">Albimonas pacifica</name>
    <dbReference type="NCBI Taxonomy" id="1114924"/>
    <lineage>
        <taxon>Bacteria</taxon>
        <taxon>Pseudomonadati</taxon>
        <taxon>Pseudomonadota</taxon>
        <taxon>Alphaproteobacteria</taxon>
        <taxon>Rhodobacterales</taxon>
        <taxon>Paracoccaceae</taxon>
        <taxon>Albimonas</taxon>
    </lineage>
</organism>
<dbReference type="Pfam" id="PF00355">
    <property type="entry name" value="Rieske"/>
    <property type="match status" value="1"/>
</dbReference>
<dbReference type="CDD" id="cd08879">
    <property type="entry name" value="RHO_alpha_C_AntDO-like"/>
    <property type="match status" value="1"/>
</dbReference>
<evidence type="ECO:0000256" key="3">
    <source>
        <dbReference type="ARBA" id="ARBA00022723"/>
    </source>
</evidence>
<dbReference type="InterPro" id="IPR015879">
    <property type="entry name" value="Ring_hydroxy_dOase_asu_C_dom"/>
</dbReference>
<dbReference type="GO" id="GO:0051537">
    <property type="term" value="F:2 iron, 2 sulfur cluster binding"/>
    <property type="evidence" value="ECO:0007669"/>
    <property type="project" value="UniProtKB-KW"/>
</dbReference>